<gene>
    <name evidence="3" type="ORF">BSAL_86590</name>
</gene>
<evidence type="ECO:0000256" key="2">
    <source>
        <dbReference type="SAM" id="MobiDB-lite"/>
    </source>
</evidence>
<dbReference type="EMBL" id="CYKH01001061">
    <property type="protein sequence ID" value="CUG81253.1"/>
    <property type="molecule type" value="Genomic_DNA"/>
</dbReference>
<reference evidence="4" key="1">
    <citation type="submission" date="2015-09" db="EMBL/GenBank/DDBJ databases">
        <authorList>
            <consortium name="Pathogen Informatics"/>
        </authorList>
    </citation>
    <scope>NUCLEOTIDE SEQUENCE [LARGE SCALE GENOMIC DNA]</scope>
    <source>
        <strain evidence="4">Lake Konstanz</strain>
    </source>
</reference>
<evidence type="ECO:0000256" key="1">
    <source>
        <dbReference type="SAM" id="Coils"/>
    </source>
</evidence>
<feature type="region of interest" description="Disordered" evidence="2">
    <location>
        <begin position="139"/>
        <end position="182"/>
    </location>
</feature>
<dbReference type="AlphaFoldDB" id="A0A0S4J7U9"/>
<evidence type="ECO:0000313" key="4">
    <source>
        <dbReference type="Proteomes" id="UP000051952"/>
    </source>
</evidence>
<feature type="compositionally biased region" description="Basic and acidic residues" evidence="2">
    <location>
        <begin position="139"/>
        <end position="155"/>
    </location>
</feature>
<evidence type="ECO:0000313" key="3">
    <source>
        <dbReference type="EMBL" id="CUG81253.1"/>
    </source>
</evidence>
<organism evidence="3 4">
    <name type="scientific">Bodo saltans</name>
    <name type="common">Flagellated protozoan</name>
    <dbReference type="NCBI Taxonomy" id="75058"/>
    <lineage>
        <taxon>Eukaryota</taxon>
        <taxon>Discoba</taxon>
        <taxon>Euglenozoa</taxon>
        <taxon>Kinetoplastea</taxon>
        <taxon>Metakinetoplastina</taxon>
        <taxon>Eubodonida</taxon>
        <taxon>Bodonidae</taxon>
        <taxon>Bodo</taxon>
    </lineage>
</organism>
<keyword evidence="1" id="KW-0175">Coiled coil</keyword>
<dbReference type="Proteomes" id="UP000051952">
    <property type="component" value="Unassembled WGS sequence"/>
</dbReference>
<feature type="coiled-coil region" evidence="1">
    <location>
        <begin position="20"/>
        <end position="57"/>
    </location>
</feature>
<keyword evidence="4" id="KW-1185">Reference proteome</keyword>
<proteinExistence type="predicted"/>
<feature type="region of interest" description="Disordered" evidence="2">
    <location>
        <begin position="63"/>
        <end position="82"/>
    </location>
</feature>
<feature type="compositionally biased region" description="Basic and acidic residues" evidence="2">
    <location>
        <begin position="165"/>
        <end position="182"/>
    </location>
</feature>
<accession>A0A0S4J7U9</accession>
<dbReference type="VEuPathDB" id="TriTrypDB:BSAL_86590"/>
<name>A0A0S4J7U9_BODSA</name>
<feature type="region of interest" description="Disordered" evidence="2">
    <location>
        <begin position="209"/>
        <end position="240"/>
    </location>
</feature>
<protein>
    <submittedName>
        <fullName evidence="3">Uncharacterized protein</fullName>
    </submittedName>
</protein>
<sequence>MLIDEEHNDALLNQRRGSLLDDWRRKRHQLRQMVEGLEDIQRRSTETRRKIDAALDRMNAKAEVRNEEPSQSVAFHSPSPPKELTTCATQTFLADEGGEEVGGMPLSFARLAARSRSRIEAQPSDWATRRRELKKFFDERRASDNVSPSHEEKHPTAGSITTRTASERKDRSKSDRAAAKKDNGIGGVVEGLMAAAMPTLVDNAQRMRKAADRFTSNHSNAKTKPMNGRENNNSPKPSRDDVLLDRCRHMFATDSHFAFLKVPPLGTAPRSSTSMPVRVSFKTNDSQSNTWLPGEVVLEDNTEPRHLWIVGTVDDKRVPHPTCLDIGAWRGHVVDTAPDQPFCVALQARFPHSGGHPITCIMLELTSFEDLEHFVESVKHGQRRIAAEWST</sequence>